<reference evidence="3 4" key="1">
    <citation type="submission" date="2016-10" db="EMBL/GenBank/DDBJ databases">
        <authorList>
            <person name="de Groot N.N."/>
        </authorList>
    </citation>
    <scope>NUCLEOTIDE SEQUENCE [LARGE SCALE GENOMIC DNA]</scope>
    <source>
        <strain evidence="3 4">DSM 25294</strain>
    </source>
</reference>
<evidence type="ECO:0000256" key="1">
    <source>
        <dbReference type="SAM" id="MobiDB-lite"/>
    </source>
</evidence>
<proteinExistence type="predicted"/>
<keyword evidence="2" id="KW-0812">Transmembrane</keyword>
<organism evidence="3 4">
    <name type="scientific">Aliiruegeria lutimaris</name>
    <dbReference type="NCBI Taxonomy" id="571298"/>
    <lineage>
        <taxon>Bacteria</taxon>
        <taxon>Pseudomonadati</taxon>
        <taxon>Pseudomonadota</taxon>
        <taxon>Alphaproteobacteria</taxon>
        <taxon>Rhodobacterales</taxon>
        <taxon>Roseobacteraceae</taxon>
        <taxon>Aliiruegeria</taxon>
    </lineage>
</organism>
<feature type="region of interest" description="Disordered" evidence="1">
    <location>
        <begin position="1"/>
        <end position="99"/>
    </location>
</feature>
<dbReference type="AlphaFoldDB" id="A0A1G8R4W6"/>
<evidence type="ECO:0000313" key="4">
    <source>
        <dbReference type="Proteomes" id="UP000199382"/>
    </source>
</evidence>
<feature type="compositionally biased region" description="Acidic residues" evidence="1">
    <location>
        <begin position="42"/>
        <end position="99"/>
    </location>
</feature>
<sequence>MVDTKKSDAASEETERPDENILEEAQTTDEALDSENVVSDETTIEEPGAVEDAEIVEGAVEEASEFEPEPTEEAEAQDNPDNEGMESEELAEPEDPQDVADLETMDGVDYAETPADAEEAPEGTTEPEPPVTEAPRTIEKETVVVERRGAIVPGFLGGALAAAGLLFAAPYVVPAKFMPANPEVQATLQSQGETIAALQAEIGMLEGKLAETASSSALDTLKGESQEILAALDKLAAGIASGDALSNVTSQITALADRMGILEKRPLDDSPDPASIAAVEAYGRELAQLRETVTAQMAAADELVKSAAAAAEKAVREALDASSEAMADAESVEEAAREKALRAAQAQALVDIQAALESGNPFAGALPMLDGIDIPAALEAAAADGVSTLPELQKAYTAAARQALSVSRSETTPETPAARASTWLQNQLGVRSLAPSDGDDPDAVLSRAEAALSEARLADAIAELSALPEGGQQIMADWIALAAARAEALAAANELAASLATN</sequence>
<feature type="compositionally biased region" description="Acidic residues" evidence="1">
    <location>
        <begin position="20"/>
        <end position="33"/>
    </location>
</feature>
<evidence type="ECO:0000313" key="3">
    <source>
        <dbReference type="EMBL" id="SDJ12021.1"/>
    </source>
</evidence>
<dbReference type="STRING" id="571298.SAMN04488026_101258"/>
<accession>A0A1G8R4W6</accession>
<feature type="transmembrane region" description="Helical" evidence="2">
    <location>
        <begin position="150"/>
        <end position="173"/>
    </location>
</feature>
<evidence type="ECO:0000256" key="2">
    <source>
        <dbReference type="SAM" id="Phobius"/>
    </source>
</evidence>
<dbReference type="Proteomes" id="UP000199382">
    <property type="component" value="Unassembled WGS sequence"/>
</dbReference>
<keyword evidence="2" id="KW-0472">Membrane</keyword>
<dbReference type="RefSeq" id="WP_093153038.1">
    <property type="nucleotide sequence ID" value="NZ_FNEK01000012.1"/>
</dbReference>
<feature type="compositionally biased region" description="Basic and acidic residues" evidence="1">
    <location>
        <begin position="1"/>
        <end position="19"/>
    </location>
</feature>
<dbReference type="OrthoDB" id="7659420at2"/>
<keyword evidence="4" id="KW-1185">Reference proteome</keyword>
<name>A0A1G8R4W6_9RHOB</name>
<gene>
    <name evidence="3" type="ORF">SAMN04488026_101258</name>
</gene>
<dbReference type="EMBL" id="FNEK01000012">
    <property type="protein sequence ID" value="SDJ12021.1"/>
    <property type="molecule type" value="Genomic_DNA"/>
</dbReference>
<protein>
    <recommendedName>
        <fullName evidence="5">Inner membrane protein</fullName>
    </recommendedName>
</protein>
<feature type="region of interest" description="Disordered" evidence="1">
    <location>
        <begin position="113"/>
        <end position="139"/>
    </location>
</feature>
<keyword evidence="2" id="KW-1133">Transmembrane helix</keyword>
<evidence type="ECO:0008006" key="5">
    <source>
        <dbReference type="Google" id="ProtNLM"/>
    </source>
</evidence>